<gene>
    <name evidence="2" type="ORF">ACFFLM_14105</name>
</gene>
<evidence type="ECO:0000313" key="2">
    <source>
        <dbReference type="EMBL" id="MFB9993103.1"/>
    </source>
</evidence>
<evidence type="ECO:0000256" key="1">
    <source>
        <dbReference type="SAM" id="MobiDB-lite"/>
    </source>
</evidence>
<feature type="compositionally biased region" description="Polar residues" evidence="1">
    <location>
        <begin position="83"/>
        <end position="92"/>
    </location>
</feature>
<comment type="caution">
    <text evidence="2">The sequence shown here is derived from an EMBL/GenBank/DDBJ whole genome shotgun (WGS) entry which is preliminary data.</text>
</comment>
<protein>
    <submittedName>
        <fullName evidence="2">Uncharacterized protein</fullName>
    </submittedName>
</protein>
<keyword evidence="3" id="KW-1185">Reference proteome</keyword>
<sequence length="92" mass="9843">MVANSSGVSLERLAVKVLLKLQAEPGRWTARSLARELGETANRVNRIVLAIEAEIGVEREGAYGNLRVLTPHPTPSDHAEAGASSTMLPNAR</sequence>
<name>A0ABV6B028_9DEIO</name>
<proteinExistence type="predicted"/>
<feature type="region of interest" description="Disordered" evidence="1">
    <location>
        <begin position="71"/>
        <end position="92"/>
    </location>
</feature>
<reference evidence="2 3" key="1">
    <citation type="submission" date="2024-09" db="EMBL/GenBank/DDBJ databases">
        <authorList>
            <person name="Sun Q."/>
            <person name="Mori K."/>
        </authorList>
    </citation>
    <scope>NUCLEOTIDE SEQUENCE [LARGE SCALE GENOMIC DNA]</scope>
    <source>
        <strain evidence="2 3">JCM 13503</strain>
    </source>
</reference>
<accession>A0ABV6B028</accession>
<dbReference type="Proteomes" id="UP001589733">
    <property type="component" value="Unassembled WGS sequence"/>
</dbReference>
<dbReference type="EMBL" id="JBHLYR010000044">
    <property type="protein sequence ID" value="MFB9993103.1"/>
    <property type="molecule type" value="Genomic_DNA"/>
</dbReference>
<evidence type="ECO:0000313" key="3">
    <source>
        <dbReference type="Proteomes" id="UP001589733"/>
    </source>
</evidence>
<organism evidence="2 3">
    <name type="scientific">Deinococcus oregonensis</name>
    <dbReference type="NCBI Taxonomy" id="1805970"/>
    <lineage>
        <taxon>Bacteria</taxon>
        <taxon>Thermotogati</taxon>
        <taxon>Deinococcota</taxon>
        <taxon>Deinococci</taxon>
        <taxon>Deinococcales</taxon>
        <taxon>Deinococcaceae</taxon>
        <taxon>Deinococcus</taxon>
    </lineage>
</organism>
<dbReference type="RefSeq" id="WP_380011241.1">
    <property type="nucleotide sequence ID" value="NZ_JBHLYR010000044.1"/>
</dbReference>